<dbReference type="FunFam" id="2.20.25.190:FF:000001">
    <property type="entry name" value="Transcription elongation factor 1 homolog"/>
    <property type="match status" value="1"/>
</dbReference>
<evidence type="ECO:0000256" key="5">
    <source>
        <dbReference type="ARBA" id="ARBA00022723"/>
    </source>
</evidence>
<keyword evidence="9 11" id="KW-0804">Transcription</keyword>
<proteinExistence type="inferred from homology"/>
<evidence type="ECO:0000256" key="8">
    <source>
        <dbReference type="ARBA" id="ARBA00023015"/>
    </source>
</evidence>
<evidence type="ECO:0000256" key="3">
    <source>
        <dbReference type="ARBA" id="ARBA00009730"/>
    </source>
</evidence>
<evidence type="ECO:0000313" key="13">
    <source>
        <dbReference type="Proteomes" id="UP001497457"/>
    </source>
</evidence>
<evidence type="ECO:0000256" key="4">
    <source>
        <dbReference type="ARBA" id="ARBA00014973"/>
    </source>
</evidence>
<name>A0ABC9DDP6_9POAL</name>
<keyword evidence="5 11" id="KW-0479">Metal-binding</keyword>
<evidence type="ECO:0000256" key="6">
    <source>
        <dbReference type="ARBA" id="ARBA00022771"/>
    </source>
</evidence>
<keyword evidence="7 11" id="KW-0862">Zinc</keyword>
<dbReference type="PANTHER" id="PTHR20934:SF21">
    <property type="entry name" value="TRANSCRIPTION ELONGATION FACTOR 1 HOMOLOG"/>
    <property type="match status" value="1"/>
</dbReference>
<comment type="subcellular location">
    <subcellularLocation>
        <location evidence="2 11">Nucleus</location>
    </subcellularLocation>
</comment>
<comment type="function">
    <text evidence="1 11">Transcription elongation factor implicated in the maintenance of proper chromatin structure in actively transcribed regions.</text>
</comment>
<gene>
    <name evidence="12" type="ORF">URODEC1_LOCUS84202</name>
</gene>
<dbReference type="AlphaFoldDB" id="A0ABC9DDP6"/>
<keyword evidence="6 11" id="KW-0863">Zinc-finger</keyword>
<accession>A0ABC9DDP6</accession>
<dbReference type="EMBL" id="OZ075143">
    <property type="protein sequence ID" value="CAL5036926.1"/>
    <property type="molecule type" value="Genomic_DNA"/>
</dbReference>
<dbReference type="GO" id="GO:0005634">
    <property type="term" value="C:nucleus"/>
    <property type="evidence" value="ECO:0007669"/>
    <property type="project" value="UniProtKB-SubCell"/>
</dbReference>
<protein>
    <recommendedName>
        <fullName evidence="4 11">Transcription elongation factor 1 homolog</fullName>
    </recommendedName>
</protein>
<dbReference type="Proteomes" id="UP001497457">
    <property type="component" value="Chromosome 33rd"/>
</dbReference>
<evidence type="ECO:0000256" key="1">
    <source>
        <dbReference type="ARBA" id="ARBA00003357"/>
    </source>
</evidence>
<dbReference type="PANTHER" id="PTHR20934">
    <property type="entry name" value="TRANSCRIPTION ELONGATION FACTOR 1 HOMOLOG"/>
    <property type="match status" value="1"/>
</dbReference>
<evidence type="ECO:0000256" key="7">
    <source>
        <dbReference type="ARBA" id="ARBA00022833"/>
    </source>
</evidence>
<dbReference type="InterPro" id="IPR007808">
    <property type="entry name" value="Elf1"/>
</dbReference>
<dbReference type="InterPro" id="IPR038567">
    <property type="entry name" value="T_Elf1_sf"/>
</dbReference>
<evidence type="ECO:0000256" key="10">
    <source>
        <dbReference type="ARBA" id="ARBA00023242"/>
    </source>
</evidence>
<evidence type="ECO:0000256" key="11">
    <source>
        <dbReference type="RuleBase" id="RU364033"/>
    </source>
</evidence>
<dbReference type="Gene3D" id="2.20.25.190">
    <property type="match status" value="1"/>
</dbReference>
<keyword evidence="8 11" id="KW-0805">Transcription regulation</keyword>
<organism evidence="12 13">
    <name type="scientific">Urochloa decumbens</name>
    <dbReference type="NCBI Taxonomy" id="240449"/>
    <lineage>
        <taxon>Eukaryota</taxon>
        <taxon>Viridiplantae</taxon>
        <taxon>Streptophyta</taxon>
        <taxon>Embryophyta</taxon>
        <taxon>Tracheophyta</taxon>
        <taxon>Spermatophyta</taxon>
        <taxon>Magnoliopsida</taxon>
        <taxon>Liliopsida</taxon>
        <taxon>Poales</taxon>
        <taxon>Poaceae</taxon>
        <taxon>PACMAD clade</taxon>
        <taxon>Panicoideae</taxon>
        <taxon>Panicodae</taxon>
        <taxon>Paniceae</taxon>
        <taxon>Melinidinae</taxon>
        <taxon>Urochloa</taxon>
    </lineage>
</organism>
<evidence type="ECO:0000313" key="12">
    <source>
        <dbReference type="EMBL" id="CAL5036926.1"/>
    </source>
</evidence>
<dbReference type="Pfam" id="PF05129">
    <property type="entry name" value="Zn_ribbon_Elf1"/>
    <property type="match status" value="1"/>
</dbReference>
<dbReference type="SUPFAM" id="SSF57783">
    <property type="entry name" value="Zinc beta-ribbon"/>
    <property type="match status" value="1"/>
</dbReference>
<evidence type="ECO:0000256" key="9">
    <source>
        <dbReference type="ARBA" id="ARBA00023163"/>
    </source>
</evidence>
<keyword evidence="13" id="KW-1185">Reference proteome</keyword>
<comment type="similarity">
    <text evidence="3 11">Belongs to the ELOF1 family.</text>
</comment>
<reference evidence="12" key="1">
    <citation type="submission" date="2024-10" db="EMBL/GenBank/DDBJ databases">
        <authorList>
            <person name="Ryan C."/>
        </authorList>
    </citation>
    <scope>NUCLEOTIDE SEQUENCE [LARGE SCALE GENOMIC DNA]</scope>
</reference>
<sequence>MGKRKSRSSKLMAAPRKQPKLEKEFTCPFCGHPNAVECRVNLKDRFAVASCRICSEKYFTKANALTEPVDVYSDWIDACEIANEGVVVDRRCRPRLVKPESSNQKTTCEL</sequence>
<keyword evidence="10 11" id="KW-0539">Nucleus</keyword>
<evidence type="ECO:0000256" key="2">
    <source>
        <dbReference type="ARBA" id="ARBA00004123"/>
    </source>
</evidence>
<dbReference type="GO" id="GO:0008270">
    <property type="term" value="F:zinc ion binding"/>
    <property type="evidence" value="ECO:0007669"/>
    <property type="project" value="UniProtKB-KW"/>
</dbReference>